<dbReference type="Gene3D" id="3.20.20.70">
    <property type="entry name" value="Aldolase class I"/>
    <property type="match status" value="1"/>
</dbReference>
<dbReference type="GO" id="GO:0051537">
    <property type="term" value="F:2 iron, 2 sulfur cluster binding"/>
    <property type="evidence" value="ECO:0007669"/>
    <property type="project" value="UniProtKB-KW"/>
</dbReference>
<dbReference type="PIRSF" id="PIRSF001619">
    <property type="entry name" value="Biotin_synth"/>
    <property type="match status" value="1"/>
</dbReference>
<dbReference type="SFLD" id="SFLDG01060">
    <property type="entry name" value="BATS_domain_containing"/>
    <property type="match status" value="1"/>
</dbReference>
<gene>
    <name evidence="13 16" type="primary">bioB</name>
    <name evidence="16" type="ORF">FYJ44_00870</name>
</gene>
<dbReference type="GO" id="GO:0005506">
    <property type="term" value="F:iron ion binding"/>
    <property type="evidence" value="ECO:0007669"/>
    <property type="project" value="UniProtKB-UniRule"/>
</dbReference>
<comment type="caution">
    <text evidence="16">The sequence shown here is derived from an EMBL/GenBank/DDBJ whole genome shotgun (WGS) entry which is preliminary data.</text>
</comment>
<reference evidence="16 17" key="1">
    <citation type="submission" date="2019-09" db="EMBL/GenBank/DDBJ databases">
        <title>In-depth cultivation of the pig gut microbiome towards novel bacterial diversity and tailored functional studies.</title>
        <authorList>
            <person name="Wylensek D."/>
            <person name="Hitch T.C.A."/>
            <person name="Clavel T."/>
        </authorList>
    </citation>
    <scope>NUCLEOTIDE SEQUENCE [LARGE SCALE GENOMIC DNA]</scope>
    <source>
        <strain evidence="16 17">PG-178-WT-4</strain>
    </source>
</reference>
<dbReference type="SFLD" id="SFLDG01278">
    <property type="entry name" value="biotin_synthase_like"/>
    <property type="match status" value="1"/>
</dbReference>
<keyword evidence="5 13" id="KW-0808">Transferase</keyword>
<keyword evidence="7 13" id="KW-0001">2Fe-2S</keyword>
<dbReference type="EMBL" id="VUMH01000001">
    <property type="protein sequence ID" value="MSS26624.1"/>
    <property type="molecule type" value="Genomic_DNA"/>
</dbReference>
<dbReference type="InterPro" id="IPR007197">
    <property type="entry name" value="rSAM"/>
</dbReference>
<evidence type="ECO:0000256" key="8">
    <source>
        <dbReference type="ARBA" id="ARBA00022723"/>
    </source>
</evidence>
<evidence type="ECO:0000256" key="9">
    <source>
        <dbReference type="ARBA" id="ARBA00022756"/>
    </source>
</evidence>
<dbReference type="InterPro" id="IPR013785">
    <property type="entry name" value="Aldolase_TIM"/>
</dbReference>
<feature type="binding site" evidence="13 14">
    <location>
        <position position="52"/>
    </location>
    <ligand>
        <name>[4Fe-4S] cluster</name>
        <dbReference type="ChEBI" id="CHEBI:49883"/>
        <note>4Fe-4S-S-AdoMet</note>
    </ligand>
</feature>
<evidence type="ECO:0000256" key="4">
    <source>
        <dbReference type="ARBA" id="ARBA00022485"/>
    </source>
</evidence>
<evidence type="ECO:0000256" key="6">
    <source>
        <dbReference type="ARBA" id="ARBA00022691"/>
    </source>
</evidence>
<evidence type="ECO:0000313" key="17">
    <source>
        <dbReference type="Proteomes" id="UP000477488"/>
    </source>
</evidence>
<evidence type="ECO:0000256" key="3">
    <source>
        <dbReference type="ARBA" id="ARBA00012236"/>
    </source>
</evidence>
<dbReference type="NCBIfam" id="TIGR00433">
    <property type="entry name" value="bioB"/>
    <property type="match status" value="1"/>
</dbReference>
<organism evidence="16 17">
    <name type="scientific">Desulfovibrio porci</name>
    <dbReference type="NCBI Taxonomy" id="2605782"/>
    <lineage>
        <taxon>Bacteria</taxon>
        <taxon>Pseudomonadati</taxon>
        <taxon>Thermodesulfobacteriota</taxon>
        <taxon>Desulfovibrionia</taxon>
        <taxon>Desulfovibrionales</taxon>
        <taxon>Desulfovibrionaceae</taxon>
        <taxon>Desulfovibrio</taxon>
    </lineage>
</organism>
<dbReference type="Pfam" id="PF04055">
    <property type="entry name" value="Radical_SAM"/>
    <property type="match status" value="1"/>
</dbReference>
<evidence type="ECO:0000256" key="10">
    <source>
        <dbReference type="ARBA" id="ARBA00023004"/>
    </source>
</evidence>
<comment type="similarity">
    <text evidence="2 13">Belongs to the radical SAM superfamily. Biotin synthase family.</text>
</comment>
<dbReference type="CDD" id="cd01335">
    <property type="entry name" value="Radical_SAM"/>
    <property type="match status" value="1"/>
</dbReference>
<evidence type="ECO:0000256" key="12">
    <source>
        <dbReference type="ARBA" id="ARBA00051157"/>
    </source>
</evidence>
<evidence type="ECO:0000256" key="5">
    <source>
        <dbReference type="ARBA" id="ARBA00022679"/>
    </source>
</evidence>
<evidence type="ECO:0000256" key="1">
    <source>
        <dbReference type="ARBA" id="ARBA00004942"/>
    </source>
</evidence>
<feature type="binding site" evidence="13 14">
    <location>
        <position position="56"/>
    </location>
    <ligand>
        <name>[4Fe-4S] cluster</name>
        <dbReference type="ChEBI" id="CHEBI:49883"/>
        <note>4Fe-4S-S-AdoMet</note>
    </ligand>
</feature>
<keyword evidence="8 13" id="KW-0479">Metal-binding</keyword>
<keyword evidence="9 13" id="KW-0093">Biotin biosynthesis</keyword>
<dbReference type="PANTHER" id="PTHR22976:SF2">
    <property type="entry name" value="BIOTIN SYNTHASE, MITOCHONDRIAL"/>
    <property type="match status" value="1"/>
</dbReference>
<evidence type="ECO:0000256" key="13">
    <source>
        <dbReference type="HAMAP-Rule" id="MF_01694"/>
    </source>
</evidence>
<keyword evidence="4 13" id="KW-0004">4Fe-4S</keyword>
<comment type="subunit">
    <text evidence="13">Homodimer.</text>
</comment>
<dbReference type="EC" id="2.8.1.6" evidence="3 13"/>
<comment type="cofactor">
    <cofactor evidence="13">
        <name>[2Fe-2S] cluster</name>
        <dbReference type="ChEBI" id="CHEBI:190135"/>
    </cofactor>
    <text evidence="13">Binds 1 [2Fe-2S] cluster. The cluster is coordinated with 3 cysteines and 1 arginine.</text>
</comment>
<comment type="catalytic activity">
    <reaction evidence="12 13">
        <text>(4R,5S)-dethiobiotin + (sulfur carrier)-SH + 2 reduced [2Fe-2S]-[ferredoxin] + 2 S-adenosyl-L-methionine = (sulfur carrier)-H + biotin + 2 5'-deoxyadenosine + 2 L-methionine + 2 oxidized [2Fe-2S]-[ferredoxin]</text>
        <dbReference type="Rhea" id="RHEA:22060"/>
        <dbReference type="Rhea" id="RHEA-COMP:10000"/>
        <dbReference type="Rhea" id="RHEA-COMP:10001"/>
        <dbReference type="Rhea" id="RHEA-COMP:14737"/>
        <dbReference type="Rhea" id="RHEA-COMP:14739"/>
        <dbReference type="ChEBI" id="CHEBI:17319"/>
        <dbReference type="ChEBI" id="CHEBI:29917"/>
        <dbReference type="ChEBI" id="CHEBI:33737"/>
        <dbReference type="ChEBI" id="CHEBI:33738"/>
        <dbReference type="ChEBI" id="CHEBI:57586"/>
        <dbReference type="ChEBI" id="CHEBI:57844"/>
        <dbReference type="ChEBI" id="CHEBI:59789"/>
        <dbReference type="ChEBI" id="CHEBI:64428"/>
        <dbReference type="ChEBI" id="CHEBI:149473"/>
        <dbReference type="EC" id="2.8.1.6"/>
    </reaction>
</comment>
<dbReference type="SFLD" id="SFLDS00029">
    <property type="entry name" value="Radical_SAM"/>
    <property type="match status" value="1"/>
</dbReference>
<evidence type="ECO:0000259" key="15">
    <source>
        <dbReference type="PROSITE" id="PS51918"/>
    </source>
</evidence>
<evidence type="ECO:0000256" key="14">
    <source>
        <dbReference type="PIRSR" id="PIRSR001619-1"/>
    </source>
</evidence>
<keyword evidence="11 13" id="KW-0411">Iron-sulfur</keyword>
<comment type="caution">
    <text evidence="13">Lacks conserved residue(s) required for the propagation of feature annotation.</text>
</comment>
<proteinExistence type="inferred from homology"/>
<keyword evidence="17" id="KW-1185">Reference proteome</keyword>
<feature type="binding site" evidence="13 14">
    <location>
        <position position="59"/>
    </location>
    <ligand>
        <name>[4Fe-4S] cluster</name>
        <dbReference type="ChEBI" id="CHEBI:49883"/>
        <note>4Fe-4S-S-AdoMet</note>
    </ligand>
</feature>
<dbReference type="GO" id="GO:0004076">
    <property type="term" value="F:biotin synthase activity"/>
    <property type="evidence" value="ECO:0007669"/>
    <property type="project" value="UniProtKB-UniRule"/>
</dbReference>
<keyword evidence="6 13" id="KW-0949">S-adenosyl-L-methionine</keyword>
<dbReference type="RefSeq" id="WP_154508293.1">
    <property type="nucleotide sequence ID" value="NZ_JAXELC010000013.1"/>
</dbReference>
<dbReference type="SMART" id="SM00876">
    <property type="entry name" value="BATS"/>
    <property type="match status" value="1"/>
</dbReference>
<evidence type="ECO:0000313" key="16">
    <source>
        <dbReference type="EMBL" id="MSS26624.1"/>
    </source>
</evidence>
<name>A0A6L5XHG1_9BACT</name>
<dbReference type="InterPro" id="IPR010722">
    <property type="entry name" value="BATS_dom"/>
</dbReference>
<dbReference type="InterPro" id="IPR024177">
    <property type="entry name" value="Biotin_synthase"/>
</dbReference>
<comment type="cofactor">
    <cofactor evidence="14">
        <name>[2Fe-2S] cluster</name>
        <dbReference type="ChEBI" id="CHEBI:190135"/>
    </cofactor>
    <text evidence="14">Binds 1 [2Fe-2S] cluster. The cluster is coordinated with 3 cysteines and 1 arginine.</text>
</comment>
<evidence type="ECO:0000256" key="2">
    <source>
        <dbReference type="ARBA" id="ARBA00010765"/>
    </source>
</evidence>
<dbReference type="HAMAP" id="MF_01694">
    <property type="entry name" value="BioB"/>
    <property type="match status" value="1"/>
</dbReference>
<feature type="binding site" evidence="13 14">
    <location>
        <position position="258"/>
    </location>
    <ligand>
        <name>[2Fe-2S] cluster</name>
        <dbReference type="ChEBI" id="CHEBI:190135"/>
    </ligand>
</feature>
<dbReference type="GO" id="GO:0009102">
    <property type="term" value="P:biotin biosynthetic process"/>
    <property type="evidence" value="ECO:0007669"/>
    <property type="project" value="UniProtKB-UniRule"/>
</dbReference>
<comment type="pathway">
    <text evidence="1 13">Cofactor biosynthesis; biotin biosynthesis; biotin from 7,8-diaminononanoate: step 2/2.</text>
</comment>
<dbReference type="InterPro" id="IPR006638">
    <property type="entry name" value="Elp3/MiaA/NifB-like_rSAM"/>
</dbReference>
<dbReference type="PANTHER" id="PTHR22976">
    <property type="entry name" value="BIOTIN SYNTHASE"/>
    <property type="match status" value="1"/>
</dbReference>
<protein>
    <recommendedName>
        <fullName evidence="3 13">Biotin synthase</fullName>
        <ecNumber evidence="3 13">2.8.1.6</ecNumber>
    </recommendedName>
</protein>
<dbReference type="GO" id="GO:0051539">
    <property type="term" value="F:4 iron, 4 sulfur cluster binding"/>
    <property type="evidence" value="ECO:0007669"/>
    <property type="project" value="UniProtKB-KW"/>
</dbReference>
<keyword evidence="10 13" id="KW-0408">Iron</keyword>
<comment type="cofactor">
    <cofactor evidence="13 14">
        <name>[4Fe-4S] cluster</name>
        <dbReference type="ChEBI" id="CHEBI:49883"/>
    </cofactor>
    <text evidence="13 14">Binds 1 [4Fe-4S] cluster. The cluster is coordinated with 3 cysteines and an exchangeable S-adenosyl-L-methionine.</text>
</comment>
<dbReference type="InterPro" id="IPR002684">
    <property type="entry name" value="Biotin_synth/BioAB"/>
</dbReference>
<comment type="function">
    <text evidence="13">Catalyzes the conversion of dethiobiotin (DTB) to biotin by the insertion of a sulfur atom into dethiobiotin via a radical-based mechanism.</text>
</comment>
<evidence type="ECO:0000256" key="11">
    <source>
        <dbReference type="ARBA" id="ARBA00023014"/>
    </source>
</evidence>
<dbReference type="InterPro" id="IPR058240">
    <property type="entry name" value="rSAM_sf"/>
</dbReference>
<dbReference type="SUPFAM" id="SSF102114">
    <property type="entry name" value="Radical SAM enzymes"/>
    <property type="match status" value="1"/>
</dbReference>
<dbReference type="Proteomes" id="UP000477488">
    <property type="component" value="Unassembled WGS sequence"/>
</dbReference>
<accession>A0A6L5XHG1</accession>
<feature type="binding site" evidence="13 14">
    <location>
        <position position="128"/>
    </location>
    <ligand>
        <name>[2Fe-2S] cluster</name>
        <dbReference type="ChEBI" id="CHEBI:190135"/>
    </ligand>
</feature>
<dbReference type="SMART" id="SM00729">
    <property type="entry name" value="Elp3"/>
    <property type="match status" value="1"/>
</dbReference>
<feature type="binding site" evidence="13 14">
    <location>
        <position position="188"/>
    </location>
    <ligand>
        <name>[2Fe-2S] cluster</name>
        <dbReference type="ChEBI" id="CHEBI:190135"/>
    </ligand>
</feature>
<sequence length="315" mass="34160">MEMFPAATPAQALALLSLPDARLFEQAARLREAAFGRAVDLCAIINARSGNCAMDCRFCSQSRHNHTPIAVFDLLPDDALRERILKLAALPVNHIGIVTSGAALSEAELAHLRAVLATLPDAARPRVCASLGRLSAAQLEQLAGAGLTRYHHNLETAQSHYPRVCTTQTWEQRRDTVLRAQRAGLTVCTGGLFGLGESWEERIAFAFSLKELGVRHVPMNFLHPHPQTPLAGQEILSAREALRIIALFRHILPEATLRICGGRPTTLGTRQHEIFAAGANALMTGDYLTTHGQGIEEDLAMIAAQGLEAGSHARR</sequence>
<dbReference type="AlphaFoldDB" id="A0A6L5XHG1"/>
<dbReference type="UniPathway" id="UPA00078">
    <property type="reaction ID" value="UER00162"/>
</dbReference>
<dbReference type="PROSITE" id="PS51918">
    <property type="entry name" value="RADICAL_SAM"/>
    <property type="match status" value="1"/>
</dbReference>
<feature type="domain" description="Radical SAM core" evidence="15">
    <location>
        <begin position="34"/>
        <end position="263"/>
    </location>
</feature>
<evidence type="ECO:0000256" key="7">
    <source>
        <dbReference type="ARBA" id="ARBA00022714"/>
    </source>
</evidence>
<dbReference type="Pfam" id="PF06968">
    <property type="entry name" value="BATS"/>
    <property type="match status" value="1"/>
</dbReference>